<feature type="compositionally biased region" description="Basic and acidic residues" evidence="1">
    <location>
        <begin position="179"/>
        <end position="194"/>
    </location>
</feature>
<dbReference type="Proteomes" id="UP001627154">
    <property type="component" value="Unassembled WGS sequence"/>
</dbReference>
<dbReference type="AlphaFoldDB" id="A0ABD2W2T1"/>
<comment type="caution">
    <text evidence="2">The sequence shown here is derived from an EMBL/GenBank/DDBJ whole genome shotgun (WGS) entry which is preliminary data.</text>
</comment>
<evidence type="ECO:0000313" key="2">
    <source>
        <dbReference type="EMBL" id="KAL3387039.1"/>
    </source>
</evidence>
<proteinExistence type="predicted"/>
<reference evidence="2 3" key="1">
    <citation type="journal article" date="2024" name="bioRxiv">
        <title>A reference genome for Trichogramma kaykai: A tiny desert-dwelling parasitoid wasp with competing sex-ratio distorters.</title>
        <authorList>
            <person name="Culotta J."/>
            <person name="Lindsey A.R."/>
        </authorList>
    </citation>
    <scope>NUCLEOTIDE SEQUENCE [LARGE SCALE GENOMIC DNA]</scope>
    <source>
        <strain evidence="2 3">KSX58</strain>
    </source>
</reference>
<evidence type="ECO:0000256" key="1">
    <source>
        <dbReference type="SAM" id="MobiDB-lite"/>
    </source>
</evidence>
<feature type="region of interest" description="Disordered" evidence="1">
    <location>
        <begin position="173"/>
        <end position="195"/>
    </location>
</feature>
<sequence>MAVEDAVEQLPLDEQRLLRALESKVVGKVKRMAGRLAGYRRVTELLRDLRDRSVNRQVADKRALDLGNTKQVVDVDARQFGSDIRSLYEDAIAAYSQAPDINAIEREAAIYSLQNSVMDCFLLNLREPLQLLVRLKNPECLADAIDIVGDIENKLRYRTVIGSNVTSVGLIGVPTHPGTTKDSESERTTDDKNGKCQLCKKTGHEAPNCFKYKRAKLKCSNCGLKGHEDDRNYQDSLRDNRGLRRDERSPRRDASVESIRGIIMIEMMTHAVMMIGTGSRVVRVRITEIQIIIIIETRSNRRVIETSGF</sequence>
<protein>
    <recommendedName>
        <fullName evidence="4">CCHC-type domain-containing protein</fullName>
    </recommendedName>
</protein>
<dbReference type="InterPro" id="IPR036875">
    <property type="entry name" value="Znf_CCHC_sf"/>
</dbReference>
<evidence type="ECO:0008006" key="4">
    <source>
        <dbReference type="Google" id="ProtNLM"/>
    </source>
</evidence>
<dbReference type="SUPFAM" id="SSF57756">
    <property type="entry name" value="Retrovirus zinc finger-like domains"/>
    <property type="match status" value="1"/>
</dbReference>
<accession>A0ABD2W2T1</accession>
<evidence type="ECO:0000313" key="3">
    <source>
        <dbReference type="Proteomes" id="UP001627154"/>
    </source>
</evidence>
<gene>
    <name evidence="2" type="ORF">TKK_017616</name>
</gene>
<keyword evidence="3" id="KW-1185">Reference proteome</keyword>
<feature type="region of interest" description="Disordered" evidence="1">
    <location>
        <begin position="230"/>
        <end position="255"/>
    </location>
</feature>
<name>A0ABD2W2T1_9HYME</name>
<organism evidence="2 3">
    <name type="scientific">Trichogramma kaykai</name>
    <dbReference type="NCBI Taxonomy" id="54128"/>
    <lineage>
        <taxon>Eukaryota</taxon>
        <taxon>Metazoa</taxon>
        <taxon>Ecdysozoa</taxon>
        <taxon>Arthropoda</taxon>
        <taxon>Hexapoda</taxon>
        <taxon>Insecta</taxon>
        <taxon>Pterygota</taxon>
        <taxon>Neoptera</taxon>
        <taxon>Endopterygota</taxon>
        <taxon>Hymenoptera</taxon>
        <taxon>Apocrita</taxon>
        <taxon>Proctotrupomorpha</taxon>
        <taxon>Chalcidoidea</taxon>
        <taxon>Trichogrammatidae</taxon>
        <taxon>Trichogramma</taxon>
    </lineage>
</organism>
<dbReference type="EMBL" id="JBJJXI010000141">
    <property type="protein sequence ID" value="KAL3387039.1"/>
    <property type="molecule type" value="Genomic_DNA"/>
</dbReference>